<name>A0A9W6LMR7_9FUSO</name>
<evidence type="ECO:0000313" key="2">
    <source>
        <dbReference type="EMBL" id="GLI56611.1"/>
    </source>
</evidence>
<evidence type="ECO:0000313" key="3">
    <source>
        <dbReference type="Proteomes" id="UP001144471"/>
    </source>
</evidence>
<keyword evidence="3" id="KW-1185">Reference proteome</keyword>
<gene>
    <name evidence="2" type="primary">rimJ</name>
    <name evidence="2" type="ORF">PM10SUCC1_21250</name>
</gene>
<dbReference type="SUPFAM" id="SSF55729">
    <property type="entry name" value="Acyl-CoA N-acyltransferases (Nat)"/>
    <property type="match status" value="1"/>
</dbReference>
<proteinExistence type="predicted"/>
<dbReference type="Gene3D" id="3.40.630.30">
    <property type="match status" value="1"/>
</dbReference>
<dbReference type="InterPro" id="IPR016181">
    <property type="entry name" value="Acyl_CoA_acyltransferase"/>
</dbReference>
<dbReference type="PROSITE" id="PS51186">
    <property type="entry name" value="GNAT"/>
    <property type="match status" value="1"/>
</dbReference>
<dbReference type="Proteomes" id="UP001144471">
    <property type="component" value="Unassembled WGS sequence"/>
</dbReference>
<dbReference type="InterPro" id="IPR051531">
    <property type="entry name" value="N-acetyltransferase"/>
</dbReference>
<dbReference type="EMBL" id="BSDY01000009">
    <property type="protein sequence ID" value="GLI56611.1"/>
    <property type="molecule type" value="Genomic_DNA"/>
</dbReference>
<evidence type="ECO:0000259" key="1">
    <source>
        <dbReference type="PROSITE" id="PS51186"/>
    </source>
</evidence>
<organism evidence="2 3">
    <name type="scientific">Propionigenium maris DSM 9537</name>
    <dbReference type="NCBI Taxonomy" id="1123000"/>
    <lineage>
        <taxon>Bacteria</taxon>
        <taxon>Fusobacteriati</taxon>
        <taxon>Fusobacteriota</taxon>
        <taxon>Fusobacteriia</taxon>
        <taxon>Fusobacteriales</taxon>
        <taxon>Fusobacteriaceae</taxon>
        <taxon>Propionigenium</taxon>
    </lineage>
</organism>
<accession>A0A9W6LMR7</accession>
<dbReference type="Pfam" id="PF13302">
    <property type="entry name" value="Acetyltransf_3"/>
    <property type="match status" value="1"/>
</dbReference>
<comment type="caution">
    <text evidence="2">The sequence shown here is derived from an EMBL/GenBank/DDBJ whole genome shotgun (WGS) entry which is preliminary data.</text>
</comment>
<feature type="domain" description="N-acetyltransferase" evidence="1">
    <location>
        <begin position="11"/>
        <end position="178"/>
    </location>
</feature>
<dbReference type="AlphaFoldDB" id="A0A9W6LMR7"/>
<protein>
    <submittedName>
        <fullName evidence="2">N-acetyltransferase GCN5</fullName>
    </submittedName>
</protein>
<dbReference type="InterPro" id="IPR000182">
    <property type="entry name" value="GNAT_dom"/>
</dbReference>
<dbReference type="PANTHER" id="PTHR43792">
    <property type="entry name" value="GNAT FAMILY, PUTATIVE (AFU_ORTHOLOGUE AFUA_3G00765)-RELATED-RELATED"/>
    <property type="match status" value="1"/>
</dbReference>
<dbReference type="RefSeq" id="WP_281835876.1">
    <property type="nucleotide sequence ID" value="NZ_BSDY01000009.1"/>
</dbReference>
<sequence>MEEVKNYLEKIEISPLKYEDIEDIVEMLKNPEVCRYLFFAPAPEEVYRGYFEPIAAQMEGELKEGRKPSNMVFILREISSGNFIGQFGVMAVPMIEGVYEIGYQLMEEYWGRGIGTFACEMALDYIFDTLKGHRAEANCYSTNRGSKKVLEKCGFAYEGELRGYYRVGEEFIGRSNYGLLRTDRD</sequence>
<dbReference type="GO" id="GO:0016747">
    <property type="term" value="F:acyltransferase activity, transferring groups other than amino-acyl groups"/>
    <property type="evidence" value="ECO:0007669"/>
    <property type="project" value="InterPro"/>
</dbReference>
<reference evidence="2" key="1">
    <citation type="submission" date="2022-12" db="EMBL/GenBank/DDBJ databases">
        <title>Reference genome sequencing for broad-spectrum identification of bacterial and archaeal isolates by mass spectrometry.</title>
        <authorList>
            <person name="Sekiguchi Y."/>
            <person name="Tourlousse D.M."/>
        </authorList>
    </citation>
    <scope>NUCLEOTIDE SEQUENCE</scope>
    <source>
        <strain evidence="2">10succ1</strain>
    </source>
</reference>